<keyword evidence="2" id="KW-0963">Cytoplasm</keyword>
<evidence type="ECO:0000256" key="5">
    <source>
        <dbReference type="ARBA" id="ARBA00029468"/>
    </source>
</evidence>
<dbReference type="Pfam" id="PF14738">
    <property type="entry name" value="CFAP91"/>
    <property type="match status" value="1"/>
</dbReference>
<sequence length="83" mass="9474">MPNECKGLVPDLMWLSGLTFQNGMLIGEAAVRLVQIMREKKKAQEALPQGKDLESATLRAKMIEEMELKEFRSREAQIDRINV</sequence>
<organism evidence="9">
    <name type="scientific">Perkinsus marinus (strain ATCC 50983 / TXsc)</name>
    <dbReference type="NCBI Taxonomy" id="423536"/>
    <lineage>
        <taxon>Eukaryota</taxon>
        <taxon>Sar</taxon>
        <taxon>Alveolata</taxon>
        <taxon>Perkinsozoa</taxon>
        <taxon>Perkinsea</taxon>
        <taxon>Perkinsida</taxon>
        <taxon>Perkinsidae</taxon>
        <taxon>Perkinsus</taxon>
    </lineage>
</organism>
<dbReference type="Proteomes" id="UP000007800">
    <property type="component" value="Unassembled WGS sequence"/>
</dbReference>
<keyword evidence="4" id="KW-0966">Cell projection</keyword>
<dbReference type="InterPro" id="IPR032840">
    <property type="entry name" value="CFAP91_dom"/>
</dbReference>
<gene>
    <name evidence="8" type="ORF">Pmar_PMAR001199</name>
</gene>
<keyword evidence="9" id="KW-1185">Reference proteome</keyword>
<name>C5KT51_PERM5</name>
<dbReference type="RefSeq" id="XP_002780606.1">
    <property type="nucleotide sequence ID" value="XM_002780560.1"/>
</dbReference>
<dbReference type="OrthoDB" id="567787at2759"/>
<dbReference type="EMBL" id="GG676168">
    <property type="protein sequence ID" value="EER12401.1"/>
    <property type="molecule type" value="Genomic_DNA"/>
</dbReference>
<evidence type="ECO:0000313" key="8">
    <source>
        <dbReference type="EMBL" id="EER12401.1"/>
    </source>
</evidence>
<feature type="domain" description="CFAP91" evidence="7">
    <location>
        <begin position="7"/>
        <end position="81"/>
    </location>
</feature>
<evidence type="ECO:0000259" key="7">
    <source>
        <dbReference type="Pfam" id="PF14738"/>
    </source>
</evidence>
<proteinExistence type="inferred from homology"/>
<evidence type="ECO:0000256" key="1">
    <source>
        <dbReference type="ARBA" id="ARBA00004430"/>
    </source>
</evidence>
<keyword evidence="3" id="KW-0206">Cytoskeleton</keyword>
<dbReference type="AlphaFoldDB" id="C5KT51"/>
<dbReference type="PANTHER" id="PTHR22455">
    <property type="entry name" value="CILIA- AND FLAGELLA-ASSOCIATED PROTEIN 91"/>
    <property type="match status" value="1"/>
</dbReference>
<dbReference type="PANTHER" id="PTHR22455:SF10">
    <property type="entry name" value="CILIA- AND FLAGELLA-ASSOCIATED PROTEIN 91"/>
    <property type="match status" value="1"/>
</dbReference>
<evidence type="ECO:0000256" key="3">
    <source>
        <dbReference type="ARBA" id="ARBA00023212"/>
    </source>
</evidence>
<evidence type="ECO:0000256" key="2">
    <source>
        <dbReference type="ARBA" id="ARBA00022490"/>
    </source>
</evidence>
<reference evidence="8 9" key="1">
    <citation type="submission" date="2008-07" db="EMBL/GenBank/DDBJ databases">
        <authorList>
            <person name="El-Sayed N."/>
            <person name="Caler E."/>
            <person name="Inman J."/>
            <person name="Amedeo P."/>
            <person name="Hass B."/>
            <person name="Wortman J."/>
        </authorList>
    </citation>
    <scope>NUCLEOTIDE SEQUENCE [LARGE SCALE GENOMIC DNA]</scope>
    <source>
        <strain evidence="9">ATCC 50983 / TXsc</strain>
    </source>
</reference>
<evidence type="ECO:0000256" key="4">
    <source>
        <dbReference type="ARBA" id="ARBA00023273"/>
    </source>
</evidence>
<comment type="similarity">
    <text evidence="5">Belongs to the CFAP91 family.</text>
</comment>
<comment type="subcellular location">
    <subcellularLocation>
        <location evidence="1">Cytoplasm</location>
        <location evidence="1">Cytoskeleton</location>
        <location evidence="1">Cilium axoneme</location>
    </subcellularLocation>
</comment>
<dbReference type="GO" id="GO:0005930">
    <property type="term" value="C:axoneme"/>
    <property type="evidence" value="ECO:0007669"/>
    <property type="project" value="UniProtKB-SubCell"/>
</dbReference>
<dbReference type="InterPro" id="IPR026720">
    <property type="entry name" value="CFAP91"/>
</dbReference>
<evidence type="ECO:0000256" key="6">
    <source>
        <dbReference type="ARBA" id="ARBA00029555"/>
    </source>
</evidence>
<protein>
    <recommendedName>
        <fullName evidence="6">Cilia- and flagella-associated protein 91</fullName>
    </recommendedName>
</protein>
<dbReference type="InParanoid" id="C5KT51"/>
<accession>C5KT51</accession>
<dbReference type="GeneID" id="9057600"/>
<evidence type="ECO:0000313" key="9">
    <source>
        <dbReference type="Proteomes" id="UP000007800"/>
    </source>
</evidence>